<dbReference type="NCBIfam" id="TIGR00012">
    <property type="entry name" value="L29"/>
    <property type="match status" value="1"/>
</dbReference>
<evidence type="ECO:0000256" key="1">
    <source>
        <dbReference type="ARBA" id="ARBA00009254"/>
    </source>
</evidence>
<dbReference type="SUPFAM" id="SSF46561">
    <property type="entry name" value="Ribosomal protein L29 (L29p)"/>
    <property type="match status" value="1"/>
</dbReference>
<evidence type="ECO:0000313" key="4">
    <source>
        <dbReference type="EMBL" id="KAF8821768.1"/>
    </source>
</evidence>
<proteinExistence type="inferred from homology"/>
<dbReference type="PANTHER" id="PTHR45722:SF2">
    <property type="entry name" value="LARGE RIBOSOMAL SUBUNIT PROTEIN UL29-RELATED"/>
    <property type="match status" value="1"/>
</dbReference>
<sequence length="126" mass="14794">MGENLKPHLLRLKSESELLQQLEHLKHERAQLQVAKVTGNIPAKLAKMRVVRNGIARVLTVFNEKRLNEAKDQFKKKRFKPIELRLKKTRSLRRALTKIQKSAKTLKERKKLENLPRRKFALKAIV</sequence>
<keyword evidence="3" id="KW-0687">Ribonucleoprotein</keyword>
<dbReference type="GO" id="GO:0005840">
    <property type="term" value="C:ribosome"/>
    <property type="evidence" value="ECO:0007669"/>
    <property type="project" value="UniProtKB-KW"/>
</dbReference>
<dbReference type="HAMAP" id="MF_00374">
    <property type="entry name" value="Ribosomal_uL29"/>
    <property type="match status" value="1"/>
</dbReference>
<keyword evidence="5" id="KW-1185">Reference proteome</keyword>
<dbReference type="Pfam" id="PF00831">
    <property type="entry name" value="Ribosomal_L29"/>
    <property type="match status" value="1"/>
</dbReference>
<dbReference type="InterPro" id="IPR001854">
    <property type="entry name" value="Ribosomal_uL29"/>
</dbReference>
<dbReference type="InterPro" id="IPR045059">
    <property type="entry name" value="Ribosomal_uL29_euk"/>
</dbReference>
<comment type="similarity">
    <text evidence="1">Belongs to the universal ribosomal protein uL29 family.</text>
</comment>
<accession>A0ABQ7JCK8</accession>
<organism evidence="4 5">
    <name type="scientific">Cardiosporidium cionae</name>
    <dbReference type="NCBI Taxonomy" id="476202"/>
    <lineage>
        <taxon>Eukaryota</taxon>
        <taxon>Sar</taxon>
        <taxon>Alveolata</taxon>
        <taxon>Apicomplexa</taxon>
        <taxon>Aconoidasida</taxon>
        <taxon>Nephromycida</taxon>
        <taxon>Cardiosporidium</taxon>
    </lineage>
</organism>
<gene>
    <name evidence="4" type="primary">RPL35</name>
    <name evidence="4" type="ORF">IE077_001612</name>
</gene>
<dbReference type="Gene3D" id="6.10.250.3450">
    <property type="match status" value="1"/>
</dbReference>
<protein>
    <submittedName>
        <fullName evidence="4">Ribosomal protein RPL35</fullName>
    </submittedName>
</protein>
<comment type="caution">
    <text evidence="4">The sequence shown here is derived from an EMBL/GenBank/DDBJ whole genome shotgun (WGS) entry which is preliminary data.</text>
</comment>
<dbReference type="Proteomes" id="UP000823046">
    <property type="component" value="Unassembled WGS sequence"/>
</dbReference>
<name>A0ABQ7JCK8_9APIC</name>
<dbReference type="Gene3D" id="1.10.287.310">
    <property type="match status" value="1"/>
</dbReference>
<evidence type="ECO:0000256" key="2">
    <source>
        <dbReference type="ARBA" id="ARBA00022980"/>
    </source>
</evidence>
<evidence type="ECO:0000313" key="5">
    <source>
        <dbReference type="Proteomes" id="UP000823046"/>
    </source>
</evidence>
<evidence type="ECO:0000256" key="3">
    <source>
        <dbReference type="ARBA" id="ARBA00023274"/>
    </source>
</evidence>
<dbReference type="EMBL" id="JADAQX010000130">
    <property type="protein sequence ID" value="KAF8821768.1"/>
    <property type="molecule type" value="Genomic_DNA"/>
</dbReference>
<keyword evidence="2 4" id="KW-0689">Ribosomal protein</keyword>
<dbReference type="PANTHER" id="PTHR45722">
    <property type="entry name" value="60S RIBOSOMAL PROTEIN L35"/>
    <property type="match status" value="1"/>
</dbReference>
<reference evidence="4 5" key="1">
    <citation type="journal article" date="2020" name="bioRxiv">
        <title>Metabolic contributions of an alphaproteobacterial endosymbiont in the apicomplexan Cardiosporidium cionae.</title>
        <authorList>
            <person name="Hunter E.S."/>
            <person name="Paight C.J."/>
            <person name="Lane C.E."/>
        </authorList>
    </citation>
    <scope>NUCLEOTIDE SEQUENCE [LARGE SCALE GENOMIC DNA]</scope>
    <source>
        <strain evidence="4">ESH_2018</strain>
    </source>
</reference>
<dbReference type="InterPro" id="IPR036049">
    <property type="entry name" value="Ribosomal_uL29_sf"/>
</dbReference>